<reference evidence="2 3" key="1">
    <citation type="journal article" date="2024" name="Ann. Entomol. Soc. Am.">
        <title>Genomic analyses of the southern and eastern yellowjacket wasps (Hymenoptera: Vespidae) reveal evolutionary signatures of social life.</title>
        <authorList>
            <person name="Catto M.A."/>
            <person name="Caine P.B."/>
            <person name="Orr S.E."/>
            <person name="Hunt B.G."/>
            <person name="Goodisman M.A.D."/>
        </authorList>
    </citation>
    <scope>NUCLEOTIDE SEQUENCE [LARGE SCALE GENOMIC DNA]</scope>
    <source>
        <strain evidence="2">233</strain>
        <tissue evidence="2">Head and thorax</tissue>
    </source>
</reference>
<keyword evidence="3" id="KW-1185">Reference proteome</keyword>
<evidence type="ECO:0000256" key="1">
    <source>
        <dbReference type="SAM" id="MobiDB-lite"/>
    </source>
</evidence>
<dbReference type="AlphaFoldDB" id="A0ABD2AXZ1"/>
<sequence>MEYGAICNKAEVISRLNVLSRSQWTFVVVQYFNESNKVGWKYCYPEQFHKLKRSEIEFLFLDEFTRLSRMANYVSRKGEKEMCCHESYGEIWESYGIGIDIDDSFSSLPVENRRLSSNNGYVRTYREYSSKGELKSRTFCVNVTIKSYWWCSKKAARNVVVIVAGYRGKVTKLKARKAPTICRKSGKEISRSIREQMEKGVHCQSMLHGSTGKNGGDNSYQQNSLEDSSRSGPYFDKSASKNVTALLGKTTYLNCRVKNLGNKTFSLSQLRTSYRDSSRYKGSSEKSTKVNISVVSDKKFVKILLVKLDKTHFIPTLKRLEIRFLLSEIKNLTDILISTLIEYSDIEYELFEDFIHTLKRSRTGFLLFQIRNSSNISNT</sequence>
<proteinExistence type="predicted"/>
<dbReference type="InterPro" id="IPR013783">
    <property type="entry name" value="Ig-like_fold"/>
</dbReference>
<protein>
    <submittedName>
        <fullName evidence="2">Zwei Ig domain protein zig-8-like isoform X1</fullName>
    </submittedName>
</protein>
<feature type="compositionally biased region" description="Polar residues" evidence="1">
    <location>
        <begin position="216"/>
        <end position="226"/>
    </location>
</feature>
<name>A0ABD2AXZ1_VESSQ</name>
<evidence type="ECO:0000313" key="2">
    <source>
        <dbReference type="EMBL" id="KAL2725340.1"/>
    </source>
</evidence>
<dbReference type="EMBL" id="JAUDFV010000138">
    <property type="protein sequence ID" value="KAL2725340.1"/>
    <property type="molecule type" value="Genomic_DNA"/>
</dbReference>
<organism evidence="2 3">
    <name type="scientific">Vespula squamosa</name>
    <name type="common">Southern yellow jacket</name>
    <name type="synonym">Wasp</name>
    <dbReference type="NCBI Taxonomy" id="30214"/>
    <lineage>
        <taxon>Eukaryota</taxon>
        <taxon>Metazoa</taxon>
        <taxon>Ecdysozoa</taxon>
        <taxon>Arthropoda</taxon>
        <taxon>Hexapoda</taxon>
        <taxon>Insecta</taxon>
        <taxon>Pterygota</taxon>
        <taxon>Neoptera</taxon>
        <taxon>Endopterygota</taxon>
        <taxon>Hymenoptera</taxon>
        <taxon>Apocrita</taxon>
        <taxon>Aculeata</taxon>
        <taxon>Vespoidea</taxon>
        <taxon>Vespidae</taxon>
        <taxon>Vespinae</taxon>
        <taxon>Vespula</taxon>
    </lineage>
</organism>
<dbReference type="Gene3D" id="2.60.40.10">
    <property type="entry name" value="Immunoglobulins"/>
    <property type="match status" value="1"/>
</dbReference>
<comment type="caution">
    <text evidence="2">The sequence shown here is derived from an EMBL/GenBank/DDBJ whole genome shotgun (WGS) entry which is preliminary data.</text>
</comment>
<accession>A0ABD2AXZ1</accession>
<gene>
    <name evidence="2" type="ORF">V1478_008013</name>
</gene>
<evidence type="ECO:0000313" key="3">
    <source>
        <dbReference type="Proteomes" id="UP001607302"/>
    </source>
</evidence>
<feature type="region of interest" description="Disordered" evidence="1">
    <location>
        <begin position="206"/>
        <end position="233"/>
    </location>
</feature>
<dbReference type="Proteomes" id="UP001607302">
    <property type="component" value="Unassembled WGS sequence"/>
</dbReference>